<sequence length="406" mass="41466">MMKVVLGIITATAVLFGPALTMIGVGVLVNPALVNTELCATSTITLSGSIPASLTATTTGGAAMTLDQTQLDRAATIITVGSHTSGVGTTGLLIALMAALTESNLRMLANTTAYPESADYPHDGDGSDHDSLGLFQMRPAAGWGSVAQLMDATYQAAAFYGGPTGPNHGSPRGLLDVPNWKSLSLGAAAQAVEVSAFPDRYASYEPVARTILAALTGTTATAATDATDAASGGGCSVSGDAQQLAQTLVDAHANGTFKTLAPEMFTQEIEPTANGTVTTKCRIDTRVLQMIVLTLNKFGSVGISDLGRPCVGSTLDCPSSPHCSTPDLAVDFTSVGGQALNGSNSADVALLHYLDTILPDGSWAGQSECRTSAGDAVQLDHIGQFPDTCNHQHIDIRSAGTAPLSP</sequence>
<evidence type="ECO:0000313" key="1">
    <source>
        <dbReference type="EMBL" id="TXN29806.1"/>
    </source>
</evidence>
<dbReference type="Proteomes" id="UP000321379">
    <property type="component" value="Unassembled WGS sequence"/>
</dbReference>
<comment type="caution">
    <text evidence="1">The sequence shown here is derived from an EMBL/GenBank/DDBJ whole genome shotgun (WGS) entry which is preliminary data.</text>
</comment>
<keyword evidence="2" id="KW-1185">Reference proteome</keyword>
<dbReference type="AlphaFoldDB" id="A0A5C8UN51"/>
<name>A0A5C8UN51_9MICO</name>
<dbReference type="EMBL" id="VRMG01000008">
    <property type="protein sequence ID" value="TXN29806.1"/>
    <property type="molecule type" value="Genomic_DNA"/>
</dbReference>
<proteinExistence type="predicted"/>
<organism evidence="1 2">
    <name type="scientific">Lacisediminihabitans profunda</name>
    <dbReference type="NCBI Taxonomy" id="2594790"/>
    <lineage>
        <taxon>Bacteria</taxon>
        <taxon>Bacillati</taxon>
        <taxon>Actinomycetota</taxon>
        <taxon>Actinomycetes</taxon>
        <taxon>Micrococcales</taxon>
        <taxon>Microbacteriaceae</taxon>
        <taxon>Lacisediminihabitans</taxon>
    </lineage>
</organism>
<protein>
    <recommendedName>
        <fullName evidence="3">Transglycosylase SLT domain-containing protein</fullName>
    </recommendedName>
</protein>
<reference evidence="1 2" key="1">
    <citation type="submission" date="2019-08" db="EMBL/GenBank/DDBJ databases">
        <title>Bacterial whole genome sequence for Glaciihabitans sp. CHu50b-6-2.</title>
        <authorList>
            <person name="Jin L."/>
        </authorList>
    </citation>
    <scope>NUCLEOTIDE SEQUENCE [LARGE SCALE GENOMIC DNA]</scope>
    <source>
        <strain evidence="1 2">CHu50b-6-2</strain>
    </source>
</reference>
<evidence type="ECO:0000313" key="2">
    <source>
        <dbReference type="Proteomes" id="UP000321379"/>
    </source>
</evidence>
<dbReference type="RefSeq" id="WP_147783849.1">
    <property type="nucleotide sequence ID" value="NZ_VRMG01000008.1"/>
</dbReference>
<gene>
    <name evidence="1" type="ORF">FVP33_11720</name>
</gene>
<evidence type="ECO:0008006" key="3">
    <source>
        <dbReference type="Google" id="ProtNLM"/>
    </source>
</evidence>
<accession>A0A5C8UN51</accession>